<keyword evidence="2" id="KW-1185">Reference proteome</keyword>
<dbReference type="EMBL" id="NIRI02000076">
    <property type="protein sequence ID" value="KAG5442382.1"/>
    <property type="molecule type" value="Genomic_DNA"/>
</dbReference>
<dbReference type="AlphaFoldDB" id="A0A419PKM7"/>
<dbReference type="Proteomes" id="UP000286415">
    <property type="component" value="Unassembled WGS sequence"/>
</dbReference>
<reference evidence="1 2" key="1">
    <citation type="journal article" date="2018" name="Biotechnol. Adv.">
        <title>Improved genomic resources and new bioinformatic workflow for the carcinogenic parasite Clonorchis sinensis: Biotechnological implications.</title>
        <authorList>
            <person name="Wang D."/>
            <person name="Korhonen P.K."/>
            <person name="Gasser R.B."/>
            <person name="Young N.D."/>
        </authorList>
    </citation>
    <scope>NUCLEOTIDE SEQUENCE [LARGE SCALE GENOMIC DNA]</scope>
    <source>
        <strain evidence="1">Cs-k2</strain>
    </source>
</reference>
<sequence length="232" mass="26277">MGSRLLHRNCHRPVDRISWYRARLFPVPRAFSISRAFDGHQSYWAFLQHFTTWRLRDLRAPLLLVVVDFLSSVIDSDLDDILIGLLWRAFGPAQVDTIQLCLFFGDGGLACFLLTSEGLKGNKLSSVQEPWRARNQAVCTGGNGSHELWLSTKDNTTSPIDYTVARALVVWNLAAFGLTSPPRPSWQTCTLRNKFQATVSLMISTAFKPDHHIWWFVWVSAAGVKLIDSMNK</sequence>
<dbReference type="InParanoid" id="A0A419PKM7"/>
<protein>
    <submittedName>
        <fullName evidence="1">Uncharacterized protein</fullName>
    </submittedName>
</protein>
<evidence type="ECO:0000313" key="2">
    <source>
        <dbReference type="Proteomes" id="UP000286415"/>
    </source>
</evidence>
<evidence type="ECO:0000313" key="1">
    <source>
        <dbReference type="EMBL" id="KAG5442382.1"/>
    </source>
</evidence>
<comment type="caution">
    <text evidence="1">The sequence shown here is derived from an EMBL/GenBank/DDBJ whole genome shotgun (WGS) entry which is preliminary data.</text>
</comment>
<organism evidence="1 2">
    <name type="scientific">Clonorchis sinensis</name>
    <name type="common">Chinese liver fluke</name>
    <dbReference type="NCBI Taxonomy" id="79923"/>
    <lineage>
        <taxon>Eukaryota</taxon>
        <taxon>Metazoa</taxon>
        <taxon>Spiralia</taxon>
        <taxon>Lophotrochozoa</taxon>
        <taxon>Platyhelminthes</taxon>
        <taxon>Trematoda</taxon>
        <taxon>Digenea</taxon>
        <taxon>Opisthorchiida</taxon>
        <taxon>Opisthorchiata</taxon>
        <taxon>Opisthorchiidae</taxon>
        <taxon>Clonorchis</taxon>
    </lineage>
</organism>
<proteinExistence type="predicted"/>
<accession>A0A419PKM7</accession>
<gene>
    <name evidence="1" type="ORF">CSKR_103626</name>
</gene>
<reference evidence="1 2" key="2">
    <citation type="journal article" date="2021" name="Genomics">
        <title>High-quality reference genome for Clonorchis sinensis.</title>
        <authorList>
            <person name="Young N.D."/>
            <person name="Stroehlein A.J."/>
            <person name="Kinkar L."/>
            <person name="Wang T."/>
            <person name="Sohn W.M."/>
            <person name="Chang B.C.H."/>
            <person name="Kaur P."/>
            <person name="Weisz D."/>
            <person name="Dudchenko O."/>
            <person name="Aiden E.L."/>
            <person name="Korhonen P.K."/>
            <person name="Gasser R.B."/>
        </authorList>
    </citation>
    <scope>NUCLEOTIDE SEQUENCE [LARGE SCALE GENOMIC DNA]</scope>
    <source>
        <strain evidence="1">Cs-k2</strain>
    </source>
</reference>
<name>A0A419PKM7_CLOSI</name>